<dbReference type="GO" id="GO:0016740">
    <property type="term" value="F:transferase activity"/>
    <property type="evidence" value="ECO:0007669"/>
    <property type="project" value="UniProtKB-KW"/>
</dbReference>
<dbReference type="HOGENOM" id="CLU_033536_7_3_0"/>
<organism evidence="3 4">
    <name type="scientific">Granulicella mallensis (strain ATCC BAA-1857 / DSM 23137 / MP5ACTX8)</name>
    <dbReference type="NCBI Taxonomy" id="682795"/>
    <lineage>
        <taxon>Bacteria</taxon>
        <taxon>Pseudomonadati</taxon>
        <taxon>Acidobacteriota</taxon>
        <taxon>Terriglobia</taxon>
        <taxon>Terriglobales</taxon>
        <taxon>Acidobacteriaceae</taxon>
        <taxon>Granulicella</taxon>
    </lineage>
</organism>
<dbReference type="InterPro" id="IPR050256">
    <property type="entry name" value="Glycosyltransferase_2"/>
</dbReference>
<dbReference type="PANTHER" id="PTHR48090">
    <property type="entry name" value="UNDECAPRENYL-PHOSPHATE 4-DEOXY-4-FORMAMIDO-L-ARABINOSE TRANSFERASE-RELATED"/>
    <property type="match status" value="1"/>
</dbReference>
<dbReference type="InterPro" id="IPR001173">
    <property type="entry name" value="Glyco_trans_2-like"/>
</dbReference>
<dbReference type="KEGG" id="gma:AciX8_4706"/>
<feature type="domain" description="Glycosyltransferase 2-like" evidence="2">
    <location>
        <begin position="24"/>
        <end position="176"/>
    </location>
</feature>
<dbReference type="STRING" id="682795.AciX8_4706"/>
<dbReference type="OrthoDB" id="9810303at2"/>
<dbReference type="eggNOG" id="COG1215">
    <property type="taxonomic scope" value="Bacteria"/>
</dbReference>
<keyword evidence="1" id="KW-0472">Membrane</keyword>
<feature type="transmembrane region" description="Helical" evidence="1">
    <location>
        <begin position="279"/>
        <end position="304"/>
    </location>
</feature>
<dbReference type="Pfam" id="PF00535">
    <property type="entry name" value="Glycos_transf_2"/>
    <property type="match status" value="1"/>
</dbReference>
<evidence type="ECO:0000313" key="4">
    <source>
        <dbReference type="Proteomes" id="UP000007113"/>
    </source>
</evidence>
<keyword evidence="1" id="KW-1133">Transmembrane helix</keyword>
<evidence type="ECO:0000259" key="2">
    <source>
        <dbReference type="Pfam" id="PF00535"/>
    </source>
</evidence>
<name>G8NXI0_GRAMM</name>
<reference evidence="3 4" key="1">
    <citation type="submission" date="2011-11" db="EMBL/GenBank/DDBJ databases">
        <title>Complete sequence of Granulicella mallensis MP5ACTX8.</title>
        <authorList>
            <consortium name="US DOE Joint Genome Institute"/>
            <person name="Lucas S."/>
            <person name="Copeland A."/>
            <person name="Lapidus A."/>
            <person name="Cheng J.-F."/>
            <person name="Goodwin L."/>
            <person name="Pitluck S."/>
            <person name="Peters L."/>
            <person name="Lu M."/>
            <person name="Detter J.C."/>
            <person name="Han C."/>
            <person name="Tapia R."/>
            <person name="Land M."/>
            <person name="Hauser L."/>
            <person name="Kyrpides N."/>
            <person name="Ivanova N."/>
            <person name="Mikhailova N."/>
            <person name="Pagani I."/>
            <person name="Rawat S."/>
            <person name="Mannisto M."/>
            <person name="Haggblom M."/>
            <person name="Woyke T."/>
        </authorList>
    </citation>
    <scope>NUCLEOTIDE SEQUENCE [LARGE SCALE GENOMIC DNA]</scope>
    <source>
        <strain evidence="4">ATCC BAA-1857 / DSM 23137 / MP5ACTX8</strain>
    </source>
</reference>
<dbReference type="AlphaFoldDB" id="G8NXI0"/>
<accession>G8NXI0</accession>
<dbReference type="EMBL" id="CP003130">
    <property type="protein sequence ID" value="AEU38975.1"/>
    <property type="molecule type" value="Genomic_DNA"/>
</dbReference>
<gene>
    <name evidence="3" type="ordered locus">AciX8_4706</name>
</gene>
<dbReference type="PANTHER" id="PTHR48090:SF7">
    <property type="entry name" value="RFBJ PROTEIN"/>
    <property type="match status" value="1"/>
</dbReference>
<dbReference type="InterPro" id="IPR029044">
    <property type="entry name" value="Nucleotide-diphossugar_trans"/>
</dbReference>
<feature type="transmembrane region" description="Helical" evidence="1">
    <location>
        <begin position="246"/>
        <end position="267"/>
    </location>
</feature>
<dbReference type="CDD" id="cd04179">
    <property type="entry name" value="DPM_DPG-synthase_like"/>
    <property type="match status" value="1"/>
</dbReference>
<sequence length="327" mass="35814">MGELRATNQAAHASVQDTSPRIAVLIPCHNEEAAIGKVIAAFARELPSAAIYVYDNNSTDRTIEVARAAGAFVSVERLQGKGNVVRRMFSDIEADAYVLVDGDDTYEAASSVSMLDMLFTEGIDMVTGTRVTNISAAYRRGHRFGNVMLTGIVRSIFGDRITDMLSGYRVFSRRFVKSFPALSSGFETETELTIHALELKMPLGELETPYRDRGEGSTSKLNTYKDGVRILATIVSLVKDQRPLQFFTIAGVILFVLGVGLSVPILIEFHQTHLVPRFPTAILSTGIVLLSFLSMVCGLVLDSVARGRKEAKRMTYLSIPASIIRRG</sequence>
<keyword evidence="4" id="KW-1185">Reference proteome</keyword>
<dbReference type="SUPFAM" id="SSF53448">
    <property type="entry name" value="Nucleotide-diphospho-sugar transferases"/>
    <property type="match status" value="1"/>
</dbReference>
<dbReference type="RefSeq" id="WP_014267846.1">
    <property type="nucleotide sequence ID" value="NC_016631.1"/>
</dbReference>
<evidence type="ECO:0000313" key="3">
    <source>
        <dbReference type="EMBL" id="AEU38975.1"/>
    </source>
</evidence>
<proteinExistence type="predicted"/>
<keyword evidence="1" id="KW-0812">Transmembrane</keyword>
<dbReference type="Gene3D" id="3.90.550.10">
    <property type="entry name" value="Spore Coat Polysaccharide Biosynthesis Protein SpsA, Chain A"/>
    <property type="match status" value="1"/>
</dbReference>
<protein>
    <submittedName>
        <fullName evidence="3">Glycosyl transferase family 2</fullName>
    </submittedName>
</protein>
<evidence type="ECO:0000256" key="1">
    <source>
        <dbReference type="SAM" id="Phobius"/>
    </source>
</evidence>
<keyword evidence="3" id="KW-0808">Transferase</keyword>
<dbReference type="Proteomes" id="UP000007113">
    <property type="component" value="Chromosome"/>
</dbReference>